<accession>A0A6M3MEF8</accession>
<protein>
    <submittedName>
        <fullName evidence="1">Uncharacterized protein</fullName>
    </submittedName>
</protein>
<proteinExistence type="predicted"/>
<gene>
    <name evidence="1" type="ORF">MM171B00889_0008</name>
</gene>
<name>A0A6M3MEF8_9ZZZZ</name>
<dbReference type="AlphaFoldDB" id="A0A6M3MEF8"/>
<reference evidence="1" key="1">
    <citation type="submission" date="2020-03" db="EMBL/GenBank/DDBJ databases">
        <title>The deep terrestrial virosphere.</title>
        <authorList>
            <person name="Holmfeldt K."/>
            <person name="Nilsson E."/>
            <person name="Simone D."/>
            <person name="Lopez-Fernandez M."/>
            <person name="Wu X."/>
            <person name="de Brujin I."/>
            <person name="Lundin D."/>
            <person name="Andersson A."/>
            <person name="Bertilsson S."/>
            <person name="Dopson M."/>
        </authorList>
    </citation>
    <scope>NUCLEOTIDE SEQUENCE</scope>
    <source>
        <strain evidence="1">MM171B00889</strain>
    </source>
</reference>
<dbReference type="EMBL" id="MT143825">
    <property type="protein sequence ID" value="QJB03102.1"/>
    <property type="molecule type" value="Genomic_DNA"/>
</dbReference>
<evidence type="ECO:0000313" key="1">
    <source>
        <dbReference type="EMBL" id="QJB03102.1"/>
    </source>
</evidence>
<organism evidence="1">
    <name type="scientific">viral metagenome</name>
    <dbReference type="NCBI Taxonomy" id="1070528"/>
    <lineage>
        <taxon>unclassified sequences</taxon>
        <taxon>metagenomes</taxon>
        <taxon>organismal metagenomes</taxon>
    </lineage>
</organism>
<sequence>MPKTLWEDPPVTVDVNFMFFQEDQRAKNRKKKINRNKHLKKVGIRVWQAKRIRRRNRCLR</sequence>